<dbReference type="Gene3D" id="3.40.50.880">
    <property type="match status" value="1"/>
</dbReference>
<dbReference type="SUPFAM" id="SSF52317">
    <property type="entry name" value="Class I glutamine amidotransferase-like"/>
    <property type="match status" value="1"/>
</dbReference>
<sequence>MTTILLGPQRFTVTVTAAVRSLDVDGPIAMVNAGWLEREEDDAELAGLLDGRGRNLRLYHRLVDVMTKDTAFAKGALAFREQQEELRGFYGLRLQAAVDTVRAVRQRSSPHGLKSAALTSAVQAVRDVDRWYASQLKELYREMGRHVSVWESPVIGWHRGEIEATLDGCVAIVIAGGHVGVLLQAFRLFSLELPEELPVVAWSAGAMALTERVVLFHDFTHQEVTAPEFHDHGLGRLPGIIALPHARRRLHLDDPQRLALLARRFPRKQLVLLDEGTVLLFPTADSPAPPGARVIAHDGTIETVDDDGGEAG</sequence>
<keyword evidence="4" id="KW-0720">Serine protease</keyword>
<dbReference type="PATRIC" id="fig|584657.3.peg.1277"/>
<dbReference type="GO" id="GO:0006508">
    <property type="term" value="P:proteolysis"/>
    <property type="evidence" value="ECO:0007669"/>
    <property type="project" value="UniProtKB-KW"/>
</dbReference>
<dbReference type="Pfam" id="PF03575">
    <property type="entry name" value="Peptidase_S51"/>
    <property type="match status" value="1"/>
</dbReference>
<dbReference type="InterPro" id="IPR029062">
    <property type="entry name" value="Class_I_gatase-like"/>
</dbReference>
<evidence type="ECO:0000313" key="6">
    <source>
        <dbReference type="Proteomes" id="UP000019494"/>
    </source>
</evidence>
<keyword evidence="2" id="KW-0645">Protease</keyword>
<evidence type="ECO:0000256" key="1">
    <source>
        <dbReference type="ARBA" id="ARBA00006534"/>
    </source>
</evidence>
<proteinExistence type="inferred from homology"/>
<accession>W9GSA2</accession>
<organism evidence="5 6">
    <name type="scientific">Intrasporangium chromatireducens Q5-1</name>
    <dbReference type="NCBI Taxonomy" id="584657"/>
    <lineage>
        <taxon>Bacteria</taxon>
        <taxon>Bacillati</taxon>
        <taxon>Actinomycetota</taxon>
        <taxon>Actinomycetes</taxon>
        <taxon>Micrococcales</taxon>
        <taxon>Intrasporangiaceae</taxon>
        <taxon>Intrasporangium</taxon>
    </lineage>
</organism>
<evidence type="ECO:0000256" key="2">
    <source>
        <dbReference type="ARBA" id="ARBA00022670"/>
    </source>
</evidence>
<gene>
    <name evidence="5" type="ORF">N864_17500</name>
</gene>
<dbReference type="RefSeq" id="WP_051518266.1">
    <property type="nucleotide sequence ID" value="NZ_AWQS01000033.1"/>
</dbReference>
<dbReference type="EMBL" id="AWQS01000033">
    <property type="protein sequence ID" value="EWT06774.1"/>
    <property type="molecule type" value="Genomic_DNA"/>
</dbReference>
<dbReference type="Proteomes" id="UP000019494">
    <property type="component" value="Unassembled WGS sequence"/>
</dbReference>
<dbReference type="OrthoDB" id="4857326at2"/>
<evidence type="ECO:0000256" key="4">
    <source>
        <dbReference type="ARBA" id="ARBA00022825"/>
    </source>
</evidence>
<evidence type="ECO:0008006" key="7">
    <source>
        <dbReference type="Google" id="ProtNLM"/>
    </source>
</evidence>
<keyword evidence="3" id="KW-0378">Hydrolase</keyword>
<evidence type="ECO:0000256" key="3">
    <source>
        <dbReference type="ARBA" id="ARBA00022801"/>
    </source>
</evidence>
<dbReference type="GO" id="GO:0008236">
    <property type="term" value="F:serine-type peptidase activity"/>
    <property type="evidence" value="ECO:0007669"/>
    <property type="project" value="UniProtKB-KW"/>
</dbReference>
<name>W9GSA2_9MICO</name>
<comment type="similarity">
    <text evidence="1">Belongs to the peptidase S51 family.</text>
</comment>
<keyword evidence="6" id="KW-1185">Reference proteome</keyword>
<protein>
    <recommendedName>
        <fullName evidence="7">Peptidase</fullName>
    </recommendedName>
</protein>
<evidence type="ECO:0000313" key="5">
    <source>
        <dbReference type="EMBL" id="EWT06774.1"/>
    </source>
</evidence>
<reference evidence="6" key="1">
    <citation type="submission" date="2013-08" db="EMBL/GenBank/DDBJ databases">
        <title>Intrasporangium oryzae NRRL B-24470.</title>
        <authorList>
            <person name="Liu H."/>
            <person name="Wang G."/>
        </authorList>
    </citation>
    <scope>NUCLEOTIDE SEQUENCE [LARGE SCALE GENOMIC DNA]</scope>
    <source>
        <strain evidence="6">Q5-1</strain>
    </source>
</reference>
<dbReference type="InterPro" id="IPR005320">
    <property type="entry name" value="Peptidase_S51"/>
</dbReference>
<comment type="caution">
    <text evidence="5">The sequence shown here is derived from an EMBL/GenBank/DDBJ whole genome shotgun (WGS) entry which is preliminary data.</text>
</comment>
<dbReference type="AlphaFoldDB" id="W9GSA2"/>